<dbReference type="GO" id="GO:0005880">
    <property type="term" value="C:nuclear microtubule"/>
    <property type="evidence" value="ECO:0000318"/>
    <property type="project" value="GO_Central"/>
</dbReference>
<feature type="compositionally biased region" description="Basic and acidic residues" evidence="2">
    <location>
        <begin position="204"/>
        <end position="215"/>
    </location>
</feature>
<reference evidence="4" key="1">
    <citation type="journal article" date="2016" name="Nat. Biotechnol.">
        <title>Sequencing wild and cultivated cassava and related species reveals extensive interspecific hybridization and genetic diversity.</title>
        <authorList>
            <person name="Bredeson J.V."/>
            <person name="Lyons J.B."/>
            <person name="Prochnik S.E."/>
            <person name="Wu G.A."/>
            <person name="Ha C.M."/>
            <person name="Edsinger-Gonzales E."/>
            <person name="Grimwood J."/>
            <person name="Schmutz J."/>
            <person name="Rabbi I.Y."/>
            <person name="Egesi C."/>
            <person name="Nauluvula P."/>
            <person name="Lebot V."/>
            <person name="Ndunguru J."/>
            <person name="Mkamilo G."/>
            <person name="Bart R.S."/>
            <person name="Setter T.L."/>
            <person name="Gleadow R.M."/>
            <person name="Kulakow P."/>
            <person name="Ferguson M.E."/>
            <person name="Rounsley S."/>
            <person name="Rokhsar D.S."/>
        </authorList>
    </citation>
    <scope>NUCLEOTIDE SEQUENCE [LARGE SCALE GENOMIC DNA]</scope>
    <source>
        <strain evidence="4">cv. AM560-2</strain>
    </source>
</reference>
<feature type="compositionally biased region" description="Polar residues" evidence="2">
    <location>
        <begin position="146"/>
        <end position="155"/>
    </location>
</feature>
<dbReference type="AlphaFoldDB" id="A0A2C9V423"/>
<organism evidence="3 4">
    <name type="scientific">Manihot esculenta</name>
    <name type="common">Cassava</name>
    <name type="synonym">Jatropha manihot</name>
    <dbReference type="NCBI Taxonomy" id="3983"/>
    <lineage>
        <taxon>Eukaryota</taxon>
        <taxon>Viridiplantae</taxon>
        <taxon>Streptophyta</taxon>
        <taxon>Embryophyta</taxon>
        <taxon>Tracheophyta</taxon>
        <taxon>Spermatophyta</taxon>
        <taxon>Magnoliopsida</taxon>
        <taxon>eudicotyledons</taxon>
        <taxon>Gunneridae</taxon>
        <taxon>Pentapetalae</taxon>
        <taxon>rosids</taxon>
        <taxon>fabids</taxon>
        <taxon>Malpighiales</taxon>
        <taxon>Euphorbiaceae</taxon>
        <taxon>Crotonoideae</taxon>
        <taxon>Manihoteae</taxon>
        <taxon>Manihot</taxon>
    </lineage>
</organism>
<feature type="compositionally biased region" description="Low complexity" evidence="2">
    <location>
        <begin position="40"/>
        <end position="70"/>
    </location>
</feature>
<evidence type="ECO:0000256" key="2">
    <source>
        <dbReference type="SAM" id="MobiDB-lite"/>
    </source>
</evidence>
<feature type="compositionally biased region" description="Low complexity" evidence="2">
    <location>
        <begin position="189"/>
        <end position="201"/>
    </location>
</feature>
<feature type="region of interest" description="Disordered" evidence="2">
    <location>
        <begin position="1"/>
        <end position="239"/>
    </location>
</feature>
<dbReference type="GO" id="GO:0051225">
    <property type="term" value="P:spindle assembly"/>
    <property type="evidence" value="ECO:0000318"/>
    <property type="project" value="GO_Central"/>
</dbReference>
<comment type="caution">
    <text evidence="3">The sequence shown here is derived from an EMBL/GenBank/DDBJ whole genome shotgun (WGS) entry which is preliminary data.</text>
</comment>
<feature type="compositionally biased region" description="Polar residues" evidence="2">
    <location>
        <begin position="218"/>
        <end position="228"/>
    </location>
</feature>
<comment type="similarity">
    <text evidence="1">Belongs to the QWRF family.</text>
</comment>
<evidence type="ECO:0008006" key="5">
    <source>
        <dbReference type="Google" id="ProtNLM"/>
    </source>
</evidence>
<sequence>MSESMVEVGASMQDQAVNPHLPPPPPPHTHRRPRVREVSSRFMSPVAPSSSSSSSPLPNNKQRSSSVQKQRQTEPLSCSDENRPTMTDFTRSPPQRKHQHRAVMKLFKENGASSRPDQPTSRSHFRPDTPTVATTATSSSKLRLMQQRSTPSTISAAAKLLQSSGMSSSHLGSSNLIESSPSPSPSPLTSPSSSPSRSTCSGCDGHENCENHNIEGNHLSQSSSTQSLPDLRSSMPETGMLPKVSSRFLADRNLNRPNGTAADSSKFFASPCSRSLDFPQSSTFEYSLIHSMKGKQYTNSVKTGSGLPLPPVPHAKHVTDFSRKGRKIVSHQEAVHSLRLLHNHYLQWRFVNAKAEASIKSQKRETERTIYSLGVKISELYDSVKRKRIELGLLQRVKTLYTILEAQMPYLEEWSALEPDYSVSLSEAIQALLNASLRLPISGNVKTDIREVGEALNSSMKLMELIASHIQSFMPKAEQMEILISELARVSGGERALIEECGDLLAMTYKSQVEECSLRGQIIQLNRIHGQLQG</sequence>
<evidence type="ECO:0000256" key="1">
    <source>
        <dbReference type="ARBA" id="ARBA00010016"/>
    </source>
</evidence>
<dbReference type="GO" id="GO:0008017">
    <property type="term" value="F:microtubule binding"/>
    <property type="evidence" value="ECO:0000318"/>
    <property type="project" value="GO_Central"/>
</dbReference>
<feature type="compositionally biased region" description="Basic residues" evidence="2">
    <location>
        <begin position="94"/>
        <end position="103"/>
    </location>
</feature>
<gene>
    <name evidence="3" type="ORF">MANES_10G068200v8</name>
</gene>
<dbReference type="OrthoDB" id="542108at2759"/>
<keyword evidence="4" id="KW-1185">Reference proteome</keyword>
<dbReference type="STRING" id="3983.A0A2C9V423"/>
<evidence type="ECO:0000313" key="4">
    <source>
        <dbReference type="Proteomes" id="UP000091857"/>
    </source>
</evidence>
<dbReference type="EMBL" id="CM004396">
    <property type="protein sequence ID" value="OAY39108.1"/>
    <property type="molecule type" value="Genomic_DNA"/>
</dbReference>
<protein>
    <recommendedName>
        <fullName evidence="5">Protein ENDOSPERM DEFECTIVE 1</fullName>
    </recommendedName>
</protein>
<feature type="compositionally biased region" description="Polar residues" evidence="2">
    <location>
        <begin position="111"/>
        <end position="122"/>
    </location>
</feature>
<dbReference type="Pfam" id="PF04484">
    <property type="entry name" value="QWRF"/>
    <property type="match status" value="1"/>
</dbReference>
<dbReference type="PANTHER" id="PTHR31807:SF6">
    <property type="entry name" value="PROTEIN ENDOSPERM DEFECTIVE 1-RELATED"/>
    <property type="match status" value="1"/>
</dbReference>
<dbReference type="Gramene" id="Manes.10G068200.1.v8.1">
    <property type="protein sequence ID" value="Manes.10G068200.1.v8.1.CDS"/>
    <property type="gene ID" value="Manes.10G068200.v8.1"/>
</dbReference>
<feature type="compositionally biased region" description="Polar residues" evidence="2">
    <location>
        <begin position="84"/>
        <end position="93"/>
    </location>
</feature>
<accession>A0A2C9V423</accession>
<proteinExistence type="inferred from homology"/>
<dbReference type="GO" id="GO:0005737">
    <property type="term" value="C:cytoplasm"/>
    <property type="evidence" value="ECO:0000318"/>
    <property type="project" value="GO_Central"/>
</dbReference>
<feature type="compositionally biased region" description="Low complexity" evidence="2">
    <location>
        <begin position="160"/>
        <end position="181"/>
    </location>
</feature>
<name>A0A2C9V423_MANES</name>
<dbReference type="Proteomes" id="UP000091857">
    <property type="component" value="Chromosome 10"/>
</dbReference>
<dbReference type="PANTHER" id="PTHR31807">
    <property type="entry name" value="AUGMIN FAMILY MEMBER"/>
    <property type="match status" value="1"/>
</dbReference>
<dbReference type="OMA" id="LQMREYS"/>
<dbReference type="InterPro" id="IPR007573">
    <property type="entry name" value="QWRF"/>
</dbReference>
<evidence type="ECO:0000313" key="3">
    <source>
        <dbReference type="EMBL" id="OAY39108.1"/>
    </source>
</evidence>